<evidence type="ECO:0000256" key="1">
    <source>
        <dbReference type="ARBA" id="ARBA00004496"/>
    </source>
</evidence>
<dbReference type="GO" id="GO:0003677">
    <property type="term" value="F:DNA binding"/>
    <property type="evidence" value="ECO:0007669"/>
    <property type="project" value="UniProtKB-UniRule"/>
</dbReference>
<dbReference type="GO" id="GO:0051301">
    <property type="term" value="P:cell division"/>
    <property type="evidence" value="ECO:0007669"/>
    <property type="project" value="UniProtKB-KW"/>
</dbReference>
<dbReference type="EMBL" id="CACRSL010000003">
    <property type="protein sequence ID" value="VYS90043.1"/>
    <property type="molecule type" value="Genomic_DNA"/>
</dbReference>
<dbReference type="GO" id="GO:0007059">
    <property type="term" value="P:chromosome segregation"/>
    <property type="evidence" value="ECO:0007669"/>
    <property type="project" value="UniProtKB-KW"/>
</dbReference>
<organism evidence="12">
    <name type="scientific">uncultured Anaerotruncus sp</name>
    <dbReference type="NCBI Taxonomy" id="905011"/>
    <lineage>
        <taxon>Bacteria</taxon>
        <taxon>Bacillati</taxon>
        <taxon>Bacillota</taxon>
        <taxon>Clostridia</taxon>
        <taxon>Eubacteriales</taxon>
        <taxon>Oscillospiraceae</taxon>
        <taxon>Anaerotruncus</taxon>
        <taxon>environmental samples</taxon>
    </lineage>
</organism>
<evidence type="ECO:0000256" key="8">
    <source>
        <dbReference type="ARBA" id="ARBA00023306"/>
    </source>
</evidence>
<dbReference type="PROSITE" id="PS51898">
    <property type="entry name" value="TYR_RECOMBINASE"/>
    <property type="match status" value="1"/>
</dbReference>
<gene>
    <name evidence="12" type="primary">xerD_4</name>
    <name evidence="12" type="ORF">AULFYP135_00830</name>
</gene>
<name>A0A6N2S8Q0_9FIRM</name>
<keyword evidence="8" id="KW-0131">Cell cycle</keyword>
<feature type="domain" description="Tyr recombinase" evidence="10">
    <location>
        <begin position="134"/>
        <end position="315"/>
    </location>
</feature>
<evidence type="ECO:0000256" key="2">
    <source>
        <dbReference type="ARBA" id="ARBA00022490"/>
    </source>
</evidence>
<evidence type="ECO:0000256" key="5">
    <source>
        <dbReference type="ARBA" id="ARBA00022908"/>
    </source>
</evidence>
<dbReference type="InterPro" id="IPR002104">
    <property type="entry name" value="Integrase_catalytic"/>
</dbReference>
<evidence type="ECO:0000256" key="6">
    <source>
        <dbReference type="ARBA" id="ARBA00023125"/>
    </source>
</evidence>
<protein>
    <submittedName>
        <fullName evidence="12">Tyrosine recombinase XerD</fullName>
    </submittedName>
</protein>
<dbReference type="InterPro" id="IPR044068">
    <property type="entry name" value="CB"/>
</dbReference>
<keyword evidence="5" id="KW-0229">DNA integration</keyword>
<keyword evidence="7" id="KW-0233">DNA recombination</keyword>
<dbReference type="AlphaFoldDB" id="A0A6N2S8Q0"/>
<dbReference type="Gene3D" id="1.10.150.130">
    <property type="match status" value="1"/>
</dbReference>
<dbReference type="PANTHER" id="PTHR30349:SF77">
    <property type="entry name" value="TYROSINE RECOMBINASE XERC"/>
    <property type="match status" value="1"/>
</dbReference>
<keyword evidence="2" id="KW-0963">Cytoplasm</keyword>
<dbReference type="GO" id="GO:0015074">
    <property type="term" value="P:DNA integration"/>
    <property type="evidence" value="ECO:0007669"/>
    <property type="project" value="UniProtKB-KW"/>
</dbReference>
<keyword evidence="3" id="KW-0132">Cell division</keyword>
<dbReference type="InterPro" id="IPR011010">
    <property type="entry name" value="DNA_brk_join_enz"/>
</dbReference>
<dbReference type="InterPro" id="IPR010998">
    <property type="entry name" value="Integrase_recombinase_N"/>
</dbReference>
<accession>A0A6N2S8Q0</accession>
<dbReference type="InterPro" id="IPR050090">
    <property type="entry name" value="Tyrosine_recombinase_XerCD"/>
</dbReference>
<reference evidence="12" key="1">
    <citation type="submission" date="2019-11" db="EMBL/GenBank/DDBJ databases">
        <authorList>
            <person name="Feng L."/>
        </authorList>
    </citation>
    <scope>NUCLEOTIDE SEQUENCE</scope>
    <source>
        <strain evidence="12">AundefinedLFYP135</strain>
    </source>
</reference>
<dbReference type="InterPro" id="IPR013762">
    <property type="entry name" value="Integrase-like_cat_sf"/>
</dbReference>
<evidence type="ECO:0000313" key="12">
    <source>
        <dbReference type="EMBL" id="VYS90043.1"/>
    </source>
</evidence>
<evidence type="ECO:0000259" key="11">
    <source>
        <dbReference type="PROSITE" id="PS51900"/>
    </source>
</evidence>
<evidence type="ECO:0000256" key="4">
    <source>
        <dbReference type="ARBA" id="ARBA00022829"/>
    </source>
</evidence>
<evidence type="ECO:0000256" key="9">
    <source>
        <dbReference type="PROSITE-ProRule" id="PRU01248"/>
    </source>
</evidence>
<proteinExistence type="predicted"/>
<dbReference type="Pfam" id="PF00589">
    <property type="entry name" value="Phage_integrase"/>
    <property type="match status" value="1"/>
</dbReference>
<dbReference type="GO" id="GO:0006310">
    <property type="term" value="P:DNA recombination"/>
    <property type="evidence" value="ECO:0007669"/>
    <property type="project" value="UniProtKB-KW"/>
</dbReference>
<evidence type="ECO:0000256" key="7">
    <source>
        <dbReference type="ARBA" id="ARBA00023172"/>
    </source>
</evidence>
<dbReference type="Gene3D" id="1.10.443.10">
    <property type="entry name" value="Intergrase catalytic core"/>
    <property type="match status" value="1"/>
</dbReference>
<dbReference type="PANTHER" id="PTHR30349">
    <property type="entry name" value="PHAGE INTEGRASE-RELATED"/>
    <property type="match status" value="1"/>
</dbReference>
<dbReference type="PROSITE" id="PS51900">
    <property type="entry name" value="CB"/>
    <property type="match status" value="1"/>
</dbReference>
<feature type="domain" description="Core-binding (CB)" evidence="11">
    <location>
        <begin position="7"/>
        <end position="112"/>
    </location>
</feature>
<dbReference type="GO" id="GO:0005737">
    <property type="term" value="C:cytoplasm"/>
    <property type="evidence" value="ECO:0007669"/>
    <property type="project" value="UniProtKB-SubCell"/>
</dbReference>
<evidence type="ECO:0000256" key="3">
    <source>
        <dbReference type="ARBA" id="ARBA00022618"/>
    </source>
</evidence>
<keyword evidence="4" id="KW-0159">Chromosome partition</keyword>
<dbReference type="SUPFAM" id="SSF56349">
    <property type="entry name" value="DNA breaking-rejoining enzymes"/>
    <property type="match status" value="1"/>
</dbReference>
<evidence type="ECO:0000259" key="10">
    <source>
        <dbReference type="PROSITE" id="PS51898"/>
    </source>
</evidence>
<keyword evidence="6 9" id="KW-0238">DNA-binding</keyword>
<sequence length="333" mass="37677">MSIQEYQDAPDFLRDFLFYLLTIKGRSPKTVEAYYIDLRMFFRFLLQYKHMAPADQPIHEISIDSISLDFVKNITLSDAYAFLNYTLTEADNNAKTRARKVSSLRSFFRYMTAKSHLLEKNPVQELEVPSVKKSLPRYLTLEESLELLSSVEVKDFESARDYCMITLFLNCGMRLSELVGINLSDMKEETLTITGKGNKERVVYLNDACRAAIKTYLAVRPVDGVKDKDALFLSSRKSRISGRRVEQIVEKALQSAGLSAKGYSPHKLRHTAATLMYQHGGVDIRALKEVLGHENIATTEIYTHVSSAQVENAIKSSPLSQVKKDTKKAPQGA</sequence>
<comment type="subcellular location">
    <subcellularLocation>
        <location evidence="1">Cytoplasm</location>
    </subcellularLocation>
</comment>